<feature type="transmembrane region" description="Helical" evidence="8">
    <location>
        <begin position="340"/>
        <end position="361"/>
    </location>
</feature>
<protein>
    <submittedName>
        <fullName evidence="10">Glycosyltransferase family 39 protein</fullName>
        <ecNumber evidence="10">2.4.-.-</ecNumber>
    </submittedName>
</protein>
<evidence type="ECO:0000256" key="8">
    <source>
        <dbReference type="SAM" id="Phobius"/>
    </source>
</evidence>
<evidence type="ECO:0000256" key="6">
    <source>
        <dbReference type="ARBA" id="ARBA00022989"/>
    </source>
</evidence>
<dbReference type="PANTHER" id="PTHR33908">
    <property type="entry name" value="MANNOSYLTRANSFERASE YKCB-RELATED"/>
    <property type="match status" value="1"/>
</dbReference>
<sequence>MWFIAPGSVLIGGLTLAWVYAHGWTNLYGDGQAHLAIARKLVDVPPGTTWWERYMQLGSPWLPLPHVLAAPLTLSDTLWRTGLAGSLISCLAFVAAATVVFQLAAALTRSLPSALVAWLAFALNPSLLYIQTTPLTEPLFLATWLGSAWWMHDWTQHGRRDRLVLAALCALGALLTRYEGWILLPAGMLWVLWSSPRRGWARLADVGLWTGIVGAGVGYWLWHNWAIYGRPLEFLEGTYSARGYFARHRDELSYLSFVVGQPLYAGLVLAVTVVICATPATTLLGLLGLAGQSVTAFRARWLDMPTLAVLGWLWLPPLFTGYSLYSGNIQIYPLFLNNRYGLAALPALAVGIGLGVACLHARFPKQPVWVAVGMGLVCVGQSLWWLRDGVYQLAVFQEAYRAQFAPLGCERRALAQFLQSDPALQSLKRRQAGVCVALFAGELSAVIAQGGLSYAHILHEGRAEWHSLETSIPSTVTWLVVGRGDELERKLQQRPAGYEEFTPVWVSEQGTFRVLSRNRPAP</sequence>
<dbReference type="InterPro" id="IPR038731">
    <property type="entry name" value="RgtA/B/C-like"/>
</dbReference>
<keyword evidence="6 8" id="KW-1133">Transmembrane helix</keyword>
<keyword evidence="4 10" id="KW-0808">Transferase</keyword>
<evidence type="ECO:0000259" key="9">
    <source>
        <dbReference type="Pfam" id="PF13231"/>
    </source>
</evidence>
<evidence type="ECO:0000256" key="1">
    <source>
        <dbReference type="ARBA" id="ARBA00004651"/>
    </source>
</evidence>
<keyword evidence="3 10" id="KW-0328">Glycosyltransferase</keyword>
<feature type="transmembrane region" description="Helical" evidence="8">
    <location>
        <begin position="203"/>
        <end position="222"/>
    </location>
</feature>
<feature type="transmembrane region" description="Helical" evidence="8">
    <location>
        <begin position="368"/>
        <end position="386"/>
    </location>
</feature>
<dbReference type="PANTHER" id="PTHR33908:SF3">
    <property type="entry name" value="UNDECAPRENYL PHOSPHATE-ALPHA-4-AMINO-4-DEOXY-L-ARABINOSE ARABINOSYL TRANSFERASE"/>
    <property type="match status" value="1"/>
</dbReference>
<evidence type="ECO:0000313" key="10">
    <source>
        <dbReference type="EMBL" id="QUV94445.1"/>
    </source>
</evidence>
<dbReference type="Proteomes" id="UP000677668">
    <property type="component" value="Chromosome 1"/>
</dbReference>
<dbReference type="InterPro" id="IPR050297">
    <property type="entry name" value="LipidA_mod_glycosyltrf_83"/>
</dbReference>
<dbReference type="GO" id="GO:0016757">
    <property type="term" value="F:glycosyltransferase activity"/>
    <property type="evidence" value="ECO:0007669"/>
    <property type="project" value="UniProtKB-KW"/>
</dbReference>
<comment type="subcellular location">
    <subcellularLocation>
        <location evidence="1">Cell membrane</location>
        <topology evidence="1">Multi-pass membrane protein</topology>
    </subcellularLocation>
</comment>
<keyword evidence="5 8" id="KW-0812">Transmembrane</keyword>
<organism evidence="10 11">
    <name type="scientific">Chloracidobacterium sp. N</name>
    <dbReference type="NCBI Taxonomy" id="2821540"/>
    <lineage>
        <taxon>Bacteria</taxon>
        <taxon>Pseudomonadati</taxon>
        <taxon>Acidobacteriota</taxon>
        <taxon>Terriglobia</taxon>
        <taxon>Terriglobales</taxon>
        <taxon>Acidobacteriaceae</taxon>
        <taxon>Chloracidobacterium</taxon>
        <taxon>Chloracidobacterium aggregatum</taxon>
    </lineage>
</organism>
<feature type="transmembrane region" description="Helical" evidence="8">
    <location>
        <begin position="83"/>
        <end position="104"/>
    </location>
</feature>
<evidence type="ECO:0000256" key="3">
    <source>
        <dbReference type="ARBA" id="ARBA00022676"/>
    </source>
</evidence>
<feature type="transmembrane region" description="Helical" evidence="8">
    <location>
        <begin position="163"/>
        <end position="191"/>
    </location>
</feature>
<evidence type="ECO:0000256" key="5">
    <source>
        <dbReference type="ARBA" id="ARBA00022692"/>
    </source>
</evidence>
<dbReference type="EMBL" id="CP072642">
    <property type="protein sequence ID" value="QUV94445.1"/>
    <property type="molecule type" value="Genomic_DNA"/>
</dbReference>
<dbReference type="EC" id="2.4.-.-" evidence="10"/>
<dbReference type="Pfam" id="PF13231">
    <property type="entry name" value="PMT_2"/>
    <property type="match status" value="1"/>
</dbReference>
<accession>A0ABX8B1E2</accession>
<keyword evidence="7 8" id="KW-0472">Membrane</keyword>
<feature type="transmembrane region" description="Helical" evidence="8">
    <location>
        <begin position="111"/>
        <end position="130"/>
    </location>
</feature>
<keyword evidence="11" id="KW-1185">Reference proteome</keyword>
<proteinExistence type="predicted"/>
<evidence type="ECO:0000313" key="11">
    <source>
        <dbReference type="Proteomes" id="UP000677668"/>
    </source>
</evidence>
<gene>
    <name evidence="10" type="ORF">J8C05_03075</name>
</gene>
<evidence type="ECO:0000256" key="2">
    <source>
        <dbReference type="ARBA" id="ARBA00022475"/>
    </source>
</evidence>
<evidence type="ECO:0000256" key="4">
    <source>
        <dbReference type="ARBA" id="ARBA00022679"/>
    </source>
</evidence>
<reference evidence="10 11" key="1">
    <citation type="submission" date="2021-03" db="EMBL/GenBank/DDBJ databases">
        <title>Genomic and phenotypic characterization of Chloracidobacterium isolates provides evidence for multiple species.</title>
        <authorList>
            <person name="Saini M.K."/>
            <person name="Costas A.M.G."/>
            <person name="Tank M."/>
            <person name="Bryant D.A."/>
        </authorList>
    </citation>
    <scope>NUCLEOTIDE SEQUENCE [LARGE SCALE GENOMIC DNA]</scope>
    <source>
        <strain evidence="10 11">N</strain>
    </source>
</reference>
<feature type="transmembrane region" description="Helical" evidence="8">
    <location>
        <begin position="263"/>
        <end position="289"/>
    </location>
</feature>
<keyword evidence="2" id="KW-1003">Cell membrane</keyword>
<evidence type="ECO:0000256" key="7">
    <source>
        <dbReference type="ARBA" id="ARBA00023136"/>
    </source>
</evidence>
<name>A0ABX8B1E2_9BACT</name>
<dbReference type="RefSeq" id="WP_211422738.1">
    <property type="nucleotide sequence ID" value="NZ_CP072642.1"/>
</dbReference>
<feature type="domain" description="Glycosyltransferase RgtA/B/C/D-like" evidence="9">
    <location>
        <begin position="83"/>
        <end position="202"/>
    </location>
</feature>